<dbReference type="PANTHER" id="PTHR43022:SF1">
    <property type="entry name" value="PROTEIN SMF"/>
    <property type="match status" value="1"/>
</dbReference>
<name>A0ABU5IBE9_9BURK</name>
<feature type="domain" description="Smf/DprA SLOG" evidence="2">
    <location>
        <begin position="98"/>
        <end position="299"/>
    </location>
</feature>
<evidence type="ECO:0000313" key="3">
    <source>
        <dbReference type="EMBL" id="MDZ5456432.1"/>
    </source>
</evidence>
<evidence type="ECO:0000313" key="4">
    <source>
        <dbReference type="Proteomes" id="UP001293718"/>
    </source>
</evidence>
<protein>
    <submittedName>
        <fullName evidence="3">DNA-processing protein DprA</fullName>
    </submittedName>
</protein>
<dbReference type="RefSeq" id="WP_322464985.1">
    <property type="nucleotide sequence ID" value="NZ_JAXOJX010000008.1"/>
</dbReference>
<dbReference type="Gene3D" id="3.40.50.450">
    <property type="match status" value="1"/>
</dbReference>
<comment type="similarity">
    <text evidence="1">Belongs to the DprA/Smf family.</text>
</comment>
<organism evidence="3 4">
    <name type="scientific">Azohydromonas lata</name>
    <dbReference type="NCBI Taxonomy" id="45677"/>
    <lineage>
        <taxon>Bacteria</taxon>
        <taxon>Pseudomonadati</taxon>
        <taxon>Pseudomonadota</taxon>
        <taxon>Betaproteobacteria</taxon>
        <taxon>Burkholderiales</taxon>
        <taxon>Sphaerotilaceae</taxon>
        <taxon>Azohydromonas</taxon>
    </lineage>
</organism>
<evidence type="ECO:0000256" key="1">
    <source>
        <dbReference type="ARBA" id="ARBA00006525"/>
    </source>
</evidence>
<accession>A0ABU5IBE9</accession>
<dbReference type="Pfam" id="PF02481">
    <property type="entry name" value="DNA_processg_A"/>
    <property type="match status" value="1"/>
</dbReference>
<sequence>MLETLSPNTQAILLLTAPLMGGRGAAPSELLKLAEYNALARHLRDIKRQPADFLGEEAEDLLQLCQSVVDAVRLRWLLGRGAVLEQTVKRWQSHDIWVVSRADADYPRRFKSHLREESPPIIYGCGDKTLLDSGGLAVVGSRHMDDALVDDAMAVSRLAAQAGKTLVSGGAQGIDQIAMHGAFSAGGQVSAVLADSLEKTAKGRDYRRLLGDGRLVLISPYDPNATFNASLATRRNKLIYALADAALVLNASFRKGSTWAGAVEQLDKLNLVPVYVRATGEASASVDALCTKGAMVWPNPRIVTEFETALDVNLPAQRGLAI</sequence>
<comment type="caution">
    <text evidence="3">The sequence shown here is derived from an EMBL/GenBank/DDBJ whole genome shotgun (WGS) entry which is preliminary data.</text>
</comment>
<dbReference type="InterPro" id="IPR003488">
    <property type="entry name" value="DprA"/>
</dbReference>
<dbReference type="EMBL" id="JAXOJX010000008">
    <property type="protein sequence ID" value="MDZ5456432.1"/>
    <property type="molecule type" value="Genomic_DNA"/>
</dbReference>
<reference evidence="3 4" key="1">
    <citation type="submission" date="2023-11" db="EMBL/GenBank/DDBJ databases">
        <title>Draft genome of Azohydromonas lata strain H1 (DSM1123), a polyhydroxyalkanoate producer.</title>
        <authorList>
            <person name="Traversa D."/>
            <person name="D'Addabbo P."/>
            <person name="Pazzani C."/>
            <person name="Manzari C."/>
            <person name="Chiara M."/>
            <person name="Scrascia M."/>
        </authorList>
    </citation>
    <scope>NUCLEOTIDE SEQUENCE [LARGE SCALE GENOMIC DNA]</scope>
    <source>
        <strain evidence="3 4">H1</strain>
    </source>
</reference>
<dbReference type="PANTHER" id="PTHR43022">
    <property type="entry name" value="PROTEIN SMF"/>
    <property type="match status" value="1"/>
</dbReference>
<dbReference type="SUPFAM" id="SSF102405">
    <property type="entry name" value="MCP/YpsA-like"/>
    <property type="match status" value="1"/>
</dbReference>
<keyword evidence="4" id="KW-1185">Reference proteome</keyword>
<proteinExistence type="inferred from homology"/>
<evidence type="ECO:0000259" key="2">
    <source>
        <dbReference type="Pfam" id="PF02481"/>
    </source>
</evidence>
<dbReference type="InterPro" id="IPR057666">
    <property type="entry name" value="DrpA_SLOG"/>
</dbReference>
<dbReference type="Proteomes" id="UP001293718">
    <property type="component" value="Unassembled WGS sequence"/>
</dbReference>
<gene>
    <name evidence="3" type="ORF">SM757_07580</name>
</gene>